<reference evidence="1 2" key="1">
    <citation type="journal article" date="2018" name="Int. J. Syst. Evol. Microbiol.">
        <title>Bifidobacterium callitrichidarum sp. nov. from the faeces of the emperor tamarin (Saguinus imperator).</title>
        <authorList>
            <person name="Modesto M."/>
            <person name="Michelini S."/>
            <person name="Sansosti M.C."/>
            <person name="De Filippo C."/>
            <person name="Cavalieri D."/>
            <person name="Qvirist L."/>
            <person name="Andlid T."/>
            <person name="Spiezio C."/>
            <person name="Sandri C."/>
            <person name="Pascarelli S."/>
            <person name="Sgorbati B."/>
            <person name="Mattarelli P."/>
        </authorList>
    </citation>
    <scope>NUCLEOTIDE SEQUENCE [LARGE SCALE GENOMIC DNA]</scope>
    <source>
        <strain evidence="1 2">TRI 5</strain>
    </source>
</reference>
<dbReference type="RefSeq" id="WP_109057108.1">
    <property type="nucleotide sequence ID" value="NZ_QFFM01000012.1"/>
</dbReference>
<name>A0A2U2N9I3_9BIFI</name>
<dbReference type="Gene3D" id="3.40.960.10">
    <property type="entry name" value="VSR Endonuclease"/>
    <property type="match status" value="1"/>
</dbReference>
<evidence type="ECO:0000313" key="1">
    <source>
        <dbReference type="EMBL" id="PWG65639.1"/>
    </source>
</evidence>
<sequence>MTVSLEEAAFYEYFRWLLPDEQIIQCDHKQLNGKELDLWFPERHVAIEIGSWFVHQKSEDKDKKKRRLAKAKGIRLISVFTGRKDKDNGSDSIASKITRCPNNPDIIWVSYEISSGHLRREKFLAIVKTICENLNQEYQEPDSTIWSKISGNAAKTCDSRSDSDKNLANISKSSVKVLAQSMTDNWSLIFKQVSNIPAHEKNDYALKLINRVFPIALGIGQWPQKTMQRLISQAEKEYGQTVMFSSAEPAATYAVMCGLTRAYEQCKTQSRIVSLAVGALAESFSL</sequence>
<dbReference type="Proteomes" id="UP000245876">
    <property type="component" value="Unassembled WGS sequence"/>
</dbReference>
<dbReference type="EMBL" id="QFFM01000012">
    <property type="protein sequence ID" value="PWG65639.1"/>
    <property type="molecule type" value="Genomic_DNA"/>
</dbReference>
<dbReference type="AlphaFoldDB" id="A0A2U2N9I3"/>
<organism evidence="1 2">
    <name type="scientific">Bifidobacterium callitrichidarum</name>
    <dbReference type="NCBI Taxonomy" id="2052941"/>
    <lineage>
        <taxon>Bacteria</taxon>
        <taxon>Bacillati</taxon>
        <taxon>Actinomycetota</taxon>
        <taxon>Actinomycetes</taxon>
        <taxon>Bifidobacteriales</taxon>
        <taxon>Bifidobacteriaceae</taxon>
        <taxon>Bifidobacterium</taxon>
    </lineage>
</organism>
<proteinExistence type="predicted"/>
<protein>
    <submittedName>
        <fullName evidence="1">Uncharacterized protein</fullName>
    </submittedName>
</protein>
<gene>
    <name evidence="1" type="ORF">DF196_06820</name>
</gene>
<keyword evidence="2" id="KW-1185">Reference proteome</keyword>
<evidence type="ECO:0000313" key="2">
    <source>
        <dbReference type="Proteomes" id="UP000245876"/>
    </source>
</evidence>
<dbReference type="OrthoDB" id="3227837at2"/>
<comment type="caution">
    <text evidence="1">The sequence shown here is derived from an EMBL/GenBank/DDBJ whole genome shotgun (WGS) entry which is preliminary data.</text>
</comment>
<accession>A0A2U2N9I3</accession>